<evidence type="ECO:0000256" key="5">
    <source>
        <dbReference type="ARBA" id="ARBA00023136"/>
    </source>
</evidence>
<keyword evidence="4" id="KW-1133">Transmembrane helix</keyword>
<accession>A0A0C2FTR7</accession>
<name>A0A0C2FTR7_9BILA</name>
<dbReference type="InterPro" id="IPR018795">
    <property type="entry name" value="K2013-like"/>
</dbReference>
<evidence type="ECO:0000313" key="7">
    <source>
        <dbReference type="EMBL" id="KIH48291.1"/>
    </source>
</evidence>
<protein>
    <submittedName>
        <fullName evidence="7">Uncharacterized protein</fullName>
    </submittedName>
</protein>
<keyword evidence="2" id="KW-0812">Transmembrane</keyword>
<gene>
    <name evidence="7" type="ORF">ANCDUO_21641</name>
</gene>
<organism evidence="7 8">
    <name type="scientific">Ancylostoma duodenale</name>
    <dbReference type="NCBI Taxonomy" id="51022"/>
    <lineage>
        <taxon>Eukaryota</taxon>
        <taxon>Metazoa</taxon>
        <taxon>Ecdysozoa</taxon>
        <taxon>Nematoda</taxon>
        <taxon>Chromadorea</taxon>
        <taxon>Rhabditida</taxon>
        <taxon>Rhabditina</taxon>
        <taxon>Rhabditomorpha</taxon>
        <taxon>Strongyloidea</taxon>
        <taxon>Ancylostomatidae</taxon>
        <taxon>Ancylostomatinae</taxon>
        <taxon>Ancylostoma</taxon>
    </lineage>
</organism>
<dbReference type="EMBL" id="KN760872">
    <property type="protein sequence ID" value="KIH48291.1"/>
    <property type="molecule type" value="Genomic_DNA"/>
</dbReference>
<feature type="non-terminal residue" evidence="7">
    <location>
        <position position="78"/>
    </location>
</feature>
<keyword evidence="6" id="KW-0325">Glycoprotein</keyword>
<keyword evidence="8" id="KW-1185">Reference proteome</keyword>
<dbReference type="PANTHER" id="PTHR31386">
    <property type="entry name" value="UNCHARACTERIZED PROTEIN KIAA2013"/>
    <property type="match status" value="1"/>
</dbReference>
<keyword evidence="3" id="KW-0732">Signal</keyword>
<evidence type="ECO:0000313" key="8">
    <source>
        <dbReference type="Proteomes" id="UP000054047"/>
    </source>
</evidence>
<evidence type="ECO:0000256" key="3">
    <source>
        <dbReference type="ARBA" id="ARBA00022729"/>
    </source>
</evidence>
<evidence type="ECO:0000256" key="1">
    <source>
        <dbReference type="ARBA" id="ARBA00004479"/>
    </source>
</evidence>
<dbReference type="OrthoDB" id="10017443at2759"/>
<comment type="subcellular location">
    <subcellularLocation>
        <location evidence="1">Membrane</location>
        <topology evidence="1">Single-pass type I membrane protein</topology>
    </subcellularLocation>
</comment>
<dbReference type="Proteomes" id="UP000054047">
    <property type="component" value="Unassembled WGS sequence"/>
</dbReference>
<evidence type="ECO:0000256" key="6">
    <source>
        <dbReference type="ARBA" id="ARBA00023180"/>
    </source>
</evidence>
<proteinExistence type="predicted"/>
<dbReference type="Pfam" id="PF10222">
    <property type="entry name" value="DUF2152"/>
    <property type="match status" value="1"/>
</dbReference>
<feature type="non-terminal residue" evidence="7">
    <location>
        <position position="1"/>
    </location>
</feature>
<keyword evidence="5" id="KW-0472">Membrane</keyword>
<sequence>EQSIGVDENLVLFVGNGHIGVDVNEELRLSSNGSKTLDFATGFKPLVKVEVAGGGSSAESTFTEFREGRVRNIKCYVM</sequence>
<reference evidence="7 8" key="1">
    <citation type="submission" date="2013-12" db="EMBL/GenBank/DDBJ databases">
        <title>Draft genome of the parsitic nematode Ancylostoma duodenale.</title>
        <authorList>
            <person name="Mitreva M."/>
        </authorList>
    </citation>
    <scope>NUCLEOTIDE SEQUENCE [LARGE SCALE GENOMIC DNA]</scope>
    <source>
        <strain evidence="7 8">Zhejiang</strain>
    </source>
</reference>
<dbReference type="GO" id="GO:0016020">
    <property type="term" value="C:membrane"/>
    <property type="evidence" value="ECO:0007669"/>
    <property type="project" value="UniProtKB-SubCell"/>
</dbReference>
<evidence type="ECO:0000256" key="2">
    <source>
        <dbReference type="ARBA" id="ARBA00022692"/>
    </source>
</evidence>
<dbReference type="PANTHER" id="PTHR31386:SF2">
    <property type="entry name" value="SIMILAR TO RIKEN CDNA 2510039O18"/>
    <property type="match status" value="1"/>
</dbReference>
<dbReference type="AlphaFoldDB" id="A0A0C2FTR7"/>
<evidence type="ECO:0000256" key="4">
    <source>
        <dbReference type="ARBA" id="ARBA00022989"/>
    </source>
</evidence>